<comment type="caution">
    <text evidence="7">The sequence shown here is derived from an EMBL/GenBank/DDBJ whole genome shotgun (WGS) entry which is preliminary data.</text>
</comment>
<dbReference type="InterPro" id="IPR009100">
    <property type="entry name" value="AcylCoA_DH/oxidase_NM_dom_sf"/>
</dbReference>
<dbReference type="InterPro" id="IPR046373">
    <property type="entry name" value="Acyl-CoA_Oxase/DH_mid-dom_sf"/>
</dbReference>
<dbReference type="PANTHER" id="PTHR43884:SF12">
    <property type="entry name" value="ISOVALERYL-COA DEHYDROGENASE, MITOCHONDRIAL-RELATED"/>
    <property type="match status" value="1"/>
</dbReference>
<evidence type="ECO:0000313" key="7">
    <source>
        <dbReference type="EMBL" id="MPY50946.1"/>
    </source>
</evidence>
<dbReference type="EMBL" id="VMNX01000078">
    <property type="protein sequence ID" value="MPY50946.1"/>
    <property type="molecule type" value="Genomic_DNA"/>
</dbReference>
<dbReference type="Gene3D" id="2.40.110.10">
    <property type="entry name" value="Butyryl-CoA Dehydrogenase, subunit A, domain 2"/>
    <property type="match status" value="1"/>
</dbReference>
<protein>
    <submittedName>
        <fullName evidence="7">Acyl-CoA dehydrogenase</fullName>
    </submittedName>
</protein>
<gene>
    <name evidence="7" type="ORF">FPZ41_21140</name>
</gene>
<evidence type="ECO:0000259" key="6">
    <source>
        <dbReference type="Pfam" id="PF02771"/>
    </source>
</evidence>
<organism evidence="7 8">
    <name type="scientific">Streptomyces acidicola</name>
    <dbReference type="NCBI Taxonomy" id="2596892"/>
    <lineage>
        <taxon>Bacteria</taxon>
        <taxon>Bacillati</taxon>
        <taxon>Actinomycetota</taxon>
        <taxon>Actinomycetes</taxon>
        <taxon>Kitasatosporales</taxon>
        <taxon>Streptomycetaceae</taxon>
        <taxon>Streptomyces</taxon>
    </lineage>
</organism>
<evidence type="ECO:0000256" key="2">
    <source>
        <dbReference type="ARBA" id="ARBA00009347"/>
    </source>
</evidence>
<dbReference type="AlphaFoldDB" id="A0A5N8WVV7"/>
<dbReference type="InterPro" id="IPR037069">
    <property type="entry name" value="AcylCoA_DH/ox_N_sf"/>
</dbReference>
<evidence type="ECO:0000313" key="8">
    <source>
        <dbReference type="Proteomes" id="UP000373149"/>
    </source>
</evidence>
<dbReference type="Proteomes" id="UP000373149">
    <property type="component" value="Unassembled WGS sequence"/>
</dbReference>
<keyword evidence="3" id="KW-0285">Flavoprotein</keyword>
<dbReference type="GO" id="GO:0008470">
    <property type="term" value="F:3-methylbutanoyl-CoA dehydrogenase activity"/>
    <property type="evidence" value="ECO:0007669"/>
    <property type="project" value="TreeGrafter"/>
</dbReference>
<proteinExistence type="inferred from homology"/>
<dbReference type="PIRSF" id="PIRSF016578">
    <property type="entry name" value="HsaA"/>
    <property type="match status" value="1"/>
</dbReference>
<dbReference type="SUPFAM" id="SSF56645">
    <property type="entry name" value="Acyl-CoA dehydrogenase NM domain-like"/>
    <property type="match status" value="1"/>
</dbReference>
<feature type="domain" description="Acyl-CoA dehydrogenase/oxidase N-terminal" evidence="6">
    <location>
        <begin position="31"/>
        <end position="106"/>
    </location>
</feature>
<dbReference type="Pfam" id="PF00441">
    <property type="entry name" value="Acyl-CoA_dh_1"/>
    <property type="match status" value="1"/>
</dbReference>
<dbReference type="GO" id="GO:0006552">
    <property type="term" value="P:L-leucine catabolic process"/>
    <property type="evidence" value="ECO:0007669"/>
    <property type="project" value="TreeGrafter"/>
</dbReference>
<keyword evidence="8" id="KW-1185">Reference proteome</keyword>
<name>A0A5N8WVV7_9ACTN</name>
<comment type="similarity">
    <text evidence="2">Belongs to the acyl-CoA dehydrogenase family.</text>
</comment>
<comment type="cofactor">
    <cofactor evidence="1">
        <name>FAD</name>
        <dbReference type="ChEBI" id="CHEBI:57692"/>
    </cofactor>
</comment>
<dbReference type="GO" id="GO:0050660">
    <property type="term" value="F:flavin adenine dinucleotide binding"/>
    <property type="evidence" value="ECO:0007669"/>
    <property type="project" value="InterPro"/>
</dbReference>
<reference evidence="7 8" key="1">
    <citation type="submission" date="2019-09" db="EMBL/GenBank/DDBJ databases">
        <authorList>
            <person name="Duangmal K."/>
            <person name="Teo W.F.A."/>
            <person name="Lipun K."/>
        </authorList>
    </citation>
    <scope>NUCLEOTIDE SEQUENCE [LARGE SCALE GENOMIC DNA]</scope>
    <source>
        <strain evidence="7 8">K1PN6</strain>
    </source>
</reference>
<dbReference type="Gene3D" id="1.20.140.10">
    <property type="entry name" value="Butyryl-CoA Dehydrogenase, subunit A, domain 3"/>
    <property type="match status" value="1"/>
</dbReference>
<dbReference type="RefSeq" id="WP_152864853.1">
    <property type="nucleotide sequence ID" value="NZ_VMNX01000078.1"/>
</dbReference>
<evidence type="ECO:0000259" key="5">
    <source>
        <dbReference type="Pfam" id="PF00441"/>
    </source>
</evidence>
<dbReference type="InterPro" id="IPR009075">
    <property type="entry name" value="AcylCo_DH/oxidase_C"/>
</dbReference>
<dbReference type="Pfam" id="PF02771">
    <property type="entry name" value="Acyl-CoA_dh_N"/>
    <property type="match status" value="1"/>
</dbReference>
<evidence type="ECO:0000256" key="4">
    <source>
        <dbReference type="ARBA" id="ARBA00022827"/>
    </source>
</evidence>
<evidence type="ECO:0000256" key="3">
    <source>
        <dbReference type="ARBA" id="ARBA00022630"/>
    </source>
</evidence>
<dbReference type="PANTHER" id="PTHR43884">
    <property type="entry name" value="ACYL-COA DEHYDROGENASE"/>
    <property type="match status" value="1"/>
</dbReference>
<accession>A0A5N8WVV7</accession>
<dbReference type="SUPFAM" id="SSF47203">
    <property type="entry name" value="Acyl-CoA dehydrogenase C-terminal domain-like"/>
    <property type="match status" value="1"/>
</dbReference>
<feature type="domain" description="Acyl-CoA dehydrogenase/oxidase C-terminal" evidence="5">
    <location>
        <begin position="250"/>
        <end position="389"/>
    </location>
</feature>
<sequence length="417" mass="43193">MLRIRYGGPAVGVCPAGGDEAESGHDRRLHTAREVADDLATDAVDREQAGKVPLDEVSRLREAGLLTLLTPAEHGGGGADWRTAYAVVRTVAAADGAIGRLLGCHYFLSFGARFFAAPALAARVERESAAGQWCWGGGYAADEPPLRLTPTGDGYLLDGRQDYACGVAVADRLAVRAARSDTGEPLAVLVDPARPGVTCVSDGDVFGQRLAAGGSVEFDSVPVPAGDVFGSLSSDEGVLSPFAGLAVPTARLVSAQFCLGIADGLLCEAREYSRATHGSRQLPGQGPWPGGPPQDPYTLTAFGELAVAAHAASALADQAVEFLVSGLARGEDVGDDECAEITVLAGAAEAAAARAAQEITTHALDVIGAGAASARHGFDRFWRNARTHTLREPVAPRLREVGDYWLGGAHPPFVLPA</sequence>
<evidence type="ECO:0000256" key="1">
    <source>
        <dbReference type="ARBA" id="ARBA00001974"/>
    </source>
</evidence>
<dbReference type="InterPro" id="IPR013786">
    <property type="entry name" value="AcylCoA_DH/ox_N"/>
</dbReference>
<dbReference type="InterPro" id="IPR036250">
    <property type="entry name" value="AcylCo_DH-like_C"/>
</dbReference>
<keyword evidence="4" id="KW-0274">FAD</keyword>
<dbReference type="Gene3D" id="1.10.540.10">
    <property type="entry name" value="Acyl-CoA dehydrogenase/oxidase, N-terminal domain"/>
    <property type="match status" value="1"/>
</dbReference>